<organism evidence="5 6">
    <name type="scientific">Ideonella paludis</name>
    <dbReference type="NCBI Taxonomy" id="1233411"/>
    <lineage>
        <taxon>Bacteria</taxon>
        <taxon>Pseudomonadati</taxon>
        <taxon>Pseudomonadota</taxon>
        <taxon>Betaproteobacteria</taxon>
        <taxon>Burkholderiales</taxon>
        <taxon>Sphaerotilaceae</taxon>
        <taxon>Ideonella</taxon>
    </lineage>
</organism>
<keyword evidence="6" id="KW-1185">Reference proteome</keyword>
<evidence type="ECO:0000313" key="6">
    <source>
        <dbReference type="Proteomes" id="UP000672097"/>
    </source>
</evidence>
<sequence>MTNTTRIVLRHNGHRHGPITRLMSPGDVGQLTKPFVFLDDIAAPAGGGPRFGFHPHSGIATLSVPLTFDIEHETSEGRVDHVAAGGQEWMQAGRGIWHKSQVTSTAAIEGYQLWLALPASHELAEPVAAFIAPEQVPTLGPAKLLLGSHEGQRSAVPAPHDANLFWVELAPGQSWHYTVPQGHSVLWLAAKRGSVQVAGETLRSELAVLAHEGPEPLHFSSTEGGGFLFGSAVLHPHELVLGNYSVHTSAEALEQGEARIREIGRGLRGR</sequence>
<evidence type="ECO:0000259" key="3">
    <source>
        <dbReference type="Pfam" id="PF02678"/>
    </source>
</evidence>
<evidence type="ECO:0000256" key="2">
    <source>
        <dbReference type="RuleBase" id="RU003457"/>
    </source>
</evidence>
<dbReference type="InterPro" id="IPR012093">
    <property type="entry name" value="Pirin"/>
</dbReference>
<feature type="domain" description="Pirin N-terminal" evidence="3">
    <location>
        <begin position="28"/>
        <end position="115"/>
    </location>
</feature>
<name>A0ABS5DTP6_9BURK</name>
<evidence type="ECO:0000256" key="1">
    <source>
        <dbReference type="ARBA" id="ARBA00008416"/>
    </source>
</evidence>
<dbReference type="InterPro" id="IPR003829">
    <property type="entry name" value="Pirin_N_dom"/>
</dbReference>
<dbReference type="PANTHER" id="PTHR13903:SF8">
    <property type="entry name" value="PIRIN"/>
    <property type="match status" value="1"/>
</dbReference>
<dbReference type="Proteomes" id="UP000672097">
    <property type="component" value="Unassembled WGS sequence"/>
</dbReference>
<dbReference type="Gene3D" id="2.60.120.10">
    <property type="entry name" value="Jelly Rolls"/>
    <property type="match status" value="1"/>
</dbReference>
<dbReference type="PANTHER" id="PTHR13903">
    <property type="entry name" value="PIRIN-RELATED"/>
    <property type="match status" value="1"/>
</dbReference>
<feature type="domain" description="Quercetin 2,3-dioxygenase C-terminal cupin" evidence="4">
    <location>
        <begin position="145"/>
        <end position="205"/>
    </location>
</feature>
<dbReference type="PIRSF" id="PIRSF006232">
    <property type="entry name" value="Pirin"/>
    <property type="match status" value="1"/>
</dbReference>
<dbReference type="SUPFAM" id="SSF51182">
    <property type="entry name" value="RmlC-like cupins"/>
    <property type="match status" value="1"/>
</dbReference>
<dbReference type="EMBL" id="JAGQDG010000001">
    <property type="protein sequence ID" value="MBQ0934523.1"/>
    <property type="molecule type" value="Genomic_DNA"/>
</dbReference>
<reference evidence="5 6" key="1">
    <citation type="submission" date="2021-04" db="EMBL/GenBank/DDBJ databases">
        <title>The genome sequence of type strain Ideonella paludis KCTC 32238.</title>
        <authorList>
            <person name="Liu Y."/>
        </authorList>
    </citation>
    <scope>NUCLEOTIDE SEQUENCE [LARGE SCALE GENOMIC DNA]</scope>
    <source>
        <strain evidence="5 6">KCTC 32238</strain>
    </source>
</reference>
<dbReference type="InterPro" id="IPR041602">
    <property type="entry name" value="Quercetinase_C"/>
</dbReference>
<protein>
    <submittedName>
        <fullName evidence="5">Pirin family protein</fullName>
    </submittedName>
</protein>
<dbReference type="Pfam" id="PF02678">
    <property type="entry name" value="Pirin"/>
    <property type="match status" value="1"/>
</dbReference>
<accession>A0ABS5DTP6</accession>
<dbReference type="Pfam" id="PF17954">
    <property type="entry name" value="Pirin_C_2"/>
    <property type="match status" value="1"/>
</dbReference>
<gene>
    <name evidence="5" type="ORF">KAK11_04205</name>
</gene>
<evidence type="ECO:0000259" key="4">
    <source>
        <dbReference type="Pfam" id="PF17954"/>
    </source>
</evidence>
<evidence type="ECO:0000313" key="5">
    <source>
        <dbReference type="EMBL" id="MBQ0934523.1"/>
    </source>
</evidence>
<dbReference type="RefSeq" id="WP_210806445.1">
    <property type="nucleotide sequence ID" value="NZ_JAGQDG010000001.1"/>
</dbReference>
<comment type="similarity">
    <text evidence="1 2">Belongs to the pirin family.</text>
</comment>
<dbReference type="InterPro" id="IPR014710">
    <property type="entry name" value="RmlC-like_jellyroll"/>
</dbReference>
<proteinExistence type="inferred from homology"/>
<dbReference type="InterPro" id="IPR011051">
    <property type="entry name" value="RmlC_Cupin_sf"/>
</dbReference>
<comment type="caution">
    <text evidence="5">The sequence shown here is derived from an EMBL/GenBank/DDBJ whole genome shotgun (WGS) entry which is preliminary data.</text>
</comment>